<protein>
    <submittedName>
        <fullName evidence="1">Uncharacterized protein</fullName>
    </submittedName>
</protein>
<gene>
    <name evidence="1" type="ORF">SEA_WARPY_138</name>
</gene>
<dbReference type="Proteomes" id="UP000225633">
    <property type="component" value="Segment"/>
</dbReference>
<evidence type="ECO:0000313" key="1">
    <source>
        <dbReference type="EMBL" id="ASN73200.1"/>
    </source>
</evidence>
<dbReference type="EMBL" id="MF358541">
    <property type="protein sequence ID" value="ASN73200.1"/>
    <property type="molecule type" value="Genomic_DNA"/>
</dbReference>
<proteinExistence type="predicted"/>
<sequence length="67" mass="7375">MSSRIAVVLKGQTPGTPIIGPKTRNEYREAFTKAIQEKASTITVTDEDGDYYILVVDQIQAFAVESI</sequence>
<name>A0A221SB32_9CAUD</name>
<accession>A0A221SB32</accession>
<evidence type="ECO:0000313" key="2">
    <source>
        <dbReference type="Proteomes" id="UP000225633"/>
    </source>
</evidence>
<organism evidence="1 2">
    <name type="scientific">Streptomyces phage Warpy</name>
    <dbReference type="NCBI Taxonomy" id="2015805"/>
    <lineage>
        <taxon>Viruses</taxon>
        <taxon>Duplodnaviria</taxon>
        <taxon>Heunggongvirae</taxon>
        <taxon>Uroviricota</taxon>
        <taxon>Caudoviricetes</taxon>
        <taxon>Stanwilliamsviridae</taxon>
        <taxon>Boydwoodruffvirinae</taxon>
        <taxon>Samistivirus</taxon>
        <taxon>Samistivirus jay2jay</taxon>
    </lineage>
</organism>
<reference evidence="2" key="1">
    <citation type="submission" date="2017-06" db="EMBL/GenBank/DDBJ databases">
        <authorList>
            <person name="Kim H.J."/>
            <person name="Triplett B.A."/>
        </authorList>
    </citation>
    <scope>NUCLEOTIDE SEQUENCE [LARGE SCALE GENOMIC DNA]</scope>
</reference>